<evidence type="ECO:0000259" key="5">
    <source>
        <dbReference type="Pfam" id="PF02934"/>
    </source>
</evidence>
<keyword evidence="2" id="KW-0547">Nucleotide-binding</keyword>
<dbReference type="AlphaFoldDB" id="A0A0G1U0G8"/>
<dbReference type="PANTHER" id="PTHR11659">
    <property type="entry name" value="GLUTAMYL-TRNA GLN AMIDOTRANSFERASE SUBUNIT B MITOCHONDRIAL AND PROKARYOTIC PET112-RELATED"/>
    <property type="match status" value="1"/>
</dbReference>
<evidence type="ECO:0000256" key="4">
    <source>
        <dbReference type="ARBA" id="ARBA00022917"/>
    </source>
</evidence>
<comment type="caution">
    <text evidence="6">The sequence shown here is derived from an EMBL/GenBank/DDBJ whole genome shotgun (WGS) entry which is preliminary data.</text>
</comment>
<dbReference type="Proteomes" id="UP000034739">
    <property type="component" value="Unassembled WGS sequence"/>
</dbReference>
<dbReference type="PROSITE" id="PS01234">
    <property type="entry name" value="GATB"/>
    <property type="match status" value="1"/>
</dbReference>
<feature type="non-terminal residue" evidence="6">
    <location>
        <position position="250"/>
    </location>
</feature>
<gene>
    <name evidence="6" type="ORF">UY16_C0024G0001</name>
</gene>
<dbReference type="GO" id="GO:0006412">
    <property type="term" value="P:translation"/>
    <property type="evidence" value="ECO:0007669"/>
    <property type="project" value="UniProtKB-KW"/>
</dbReference>
<feature type="domain" description="Aspartyl/Glutamyl-tRNA(Gln) amidotransferase subunit B/E catalytic" evidence="5">
    <location>
        <begin position="5"/>
        <end position="246"/>
    </location>
</feature>
<keyword evidence="6" id="KW-0808">Transferase</keyword>
<evidence type="ECO:0000313" key="6">
    <source>
        <dbReference type="EMBL" id="KKU87549.1"/>
    </source>
</evidence>
<reference evidence="6 7" key="1">
    <citation type="journal article" date="2015" name="Nature">
        <title>rRNA introns, odd ribosomes, and small enigmatic genomes across a large radiation of phyla.</title>
        <authorList>
            <person name="Brown C.T."/>
            <person name="Hug L.A."/>
            <person name="Thomas B.C."/>
            <person name="Sharon I."/>
            <person name="Castelle C.J."/>
            <person name="Singh A."/>
            <person name="Wilkins M.J."/>
            <person name="Williams K.H."/>
            <person name="Banfield J.F."/>
        </authorList>
    </citation>
    <scope>NUCLEOTIDE SEQUENCE [LARGE SCALE GENOMIC DNA]</scope>
</reference>
<dbReference type="InterPro" id="IPR004413">
    <property type="entry name" value="GatB"/>
</dbReference>
<dbReference type="EMBL" id="LCOY01000024">
    <property type="protein sequence ID" value="KKU87549.1"/>
    <property type="molecule type" value="Genomic_DNA"/>
</dbReference>
<dbReference type="GO" id="GO:0016740">
    <property type="term" value="F:transferase activity"/>
    <property type="evidence" value="ECO:0007669"/>
    <property type="project" value="UniProtKB-KW"/>
</dbReference>
<organism evidence="6 7">
    <name type="scientific">Candidatus Gottesmanbacteria bacterium GW2011_GWA2_47_9</name>
    <dbReference type="NCBI Taxonomy" id="1618445"/>
    <lineage>
        <taxon>Bacteria</taxon>
        <taxon>Candidatus Gottesmaniibacteriota</taxon>
    </lineage>
</organism>
<evidence type="ECO:0000256" key="2">
    <source>
        <dbReference type="ARBA" id="ARBA00022741"/>
    </source>
</evidence>
<dbReference type="InterPro" id="IPR006075">
    <property type="entry name" value="Asn/Gln-tRNA_Trfase_suB/E_cat"/>
</dbReference>
<keyword evidence="3" id="KW-0067">ATP-binding</keyword>
<dbReference type="NCBIfam" id="NF004012">
    <property type="entry name" value="PRK05477.1-2"/>
    <property type="match status" value="1"/>
</dbReference>
<protein>
    <submittedName>
        <fullName evidence="6">Aspartyl/glutamyl-tRNA(Asn/Gln) amidotransferase subunit B</fullName>
    </submittedName>
</protein>
<dbReference type="InterPro" id="IPR017959">
    <property type="entry name" value="Asn/Gln-tRNA_amidoTrfase_suB/E"/>
</dbReference>
<name>A0A0G1U0G8_9BACT</name>
<dbReference type="GO" id="GO:0016884">
    <property type="term" value="F:carbon-nitrogen ligase activity, with glutamine as amido-N-donor"/>
    <property type="evidence" value="ECO:0007669"/>
    <property type="project" value="InterPro"/>
</dbReference>
<dbReference type="Pfam" id="PF02934">
    <property type="entry name" value="GatB_N"/>
    <property type="match status" value="1"/>
</dbReference>
<keyword evidence="4" id="KW-0648">Protein biosynthesis</keyword>
<dbReference type="GO" id="GO:0005524">
    <property type="term" value="F:ATP binding"/>
    <property type="evidence" value="ECO:0007669"/>
    <property type="project" value="UniProtKB-KW"/>
</dbReference>
<dbReference type="InterPro" id="IPR017958">
    <property type="entry name" value="Gln-tRNA_amidoTrfase_suB_CS"/>
</dbReference>
<sequence length="250" mass="28221">MYEPIIGLEIHVELKTKSKMFCGCKNDPFHAPNPNIYTCPVCLGLPGALLVPNKKAVEWAIMLGLALGCDIAEVSKFDRKHYFYPDLPKGYQISQYDQPLAIGGRLGDVRIRRVHLEEDTGKLYHQKVDGKPATLIDFNRSGVPLVEIVTEPDIRNGEEATVFLKKLHQIIRYLDISDADMEKGSMRLEPNISVRRGVRPLGNSRSDPDGGELPTYKVEVKNINSFKFVRRAIEYEVARQTEMLQNGVQP</sequence>
<evidence type="ECO:0000256" key="3">
    <source>
        <dbReference type="ARBA" id="ARBA00022840"/>
    </source>
</evidence>
<evidence type="ECO:0000256" key="1">
    <source>
        <dbReference type="ARBA" id="ARBA00022598"/>
    </source>
</evidence>
<keyword evidence="1" id="KW-0436">Ligase</keyword>
<dbReference type="SUPFAM" id="SSF55931">
    <property type="entry name" value="Glutamine synthetase/guanido kinase"/>
    <property type="match status" value="1"/>
</dbReference>
<proteinExistence type="predicted"/>
<accession>A0A0G1U0G8</accession>
<evidence type="ECO:0000313" key="7">
    <source>
        <dbReference type="Proteomes" id="UP000034739"/>
    </source>
</evidence>
<dbReference type="InterPro" id="IPR014746">
    <property type="entry name" value="Gln_synth/guanido_kin_cat_dom"/>
</dbReference>
<dbReference type="NCBIfam" id="TIGR00133">
    <property type="entry name" value="gatB"/>
    <property type="match status" value="1"/>
</dbReference>